<name>A0A1B4V5Y8_9GAMM</name>
<reference evidence="8 9" key="1">
    <citation type="submission" date="2015-08" db="EMBL/GenBank/DDBJ databases">
        <title>Complete genome sequence of Sulfurifustis variabilis.</title>
        <authorList>
            <person name="Miura A."/>
            <person name="Kojima H."/>
            <person name="Fukui M."/>
        </authorList>
    </citation>
    <scope>NUCLEOTIDE SEQUENCE [LARGE SCALE GENOMIC DNA]</scope>
    <source>
        <strain evidence="9">skN76</strain>
    </source>
</reference>
<keyword evidence="1 5" id="KW-0963">Cytoplasm</keyword>
<dbReference type="GO" id="GO:0005737">
    <property type="term" value="C:cytoplasm"/>
    <property type="evidence" value="ECO:0007669"/>
    <property type="project" value="UniProtKB-SubCell"/>
</dbReference>
<dbReference type="GO" id="GO:0042274">
    <property type="term" value="P:ribosomal small subunit biogenesis"/>
    <property type="evidence" value="ECO:0007669"/>
    <property type="project" value="UniProtKB-UniRule"/>
</dbReference>
<dbReference type="GO" id="GO:0043022">
    <property type="term" value="F:ribosome binding"/>
    <property type="evidence" value="ECO:0007669"/>
    <property type="project" value="InterPro"/>
</dbReference>
<dbReference type="InterPro" id="IPR056792">
    <property type="entry name" value="PRC_RimM"/>
</dbReference>
<comment type="subcellular location">
    <subcellularLocation>
        <location evidence="5">Cytoplasm</location>
    </subcellularLocation>
</comment>
<evidence type="ECO:0000313" key="9">
    <source>
        <dbReference type="Proteomes" id="UP000218899"/>
    </source>
</evidence>
<dbReference type="InterPro" id="IPR009000">
    <property type="entry name" value="Transl_B-barrel_sf"/>
</dbReference>
<dbReference type="Gene3D" id="2.30.30.240">
    <property type="entry name" value="PRC-barrel domain"/>
    <property type="match status" value="1"/>
</dbReference>
<organism evidence="8 9">
    <name type="scientific">Sulfurifustis variabilis</name>
    <dbReference type="NCBI Taxonomy" id="1675686"/>
    <lineage>
        <taxon>Bacteria</taxon>
        <taxon>Pseudomonadati</taxon>
        <taxon>Pseudomonadota</taxon>
        <taxon>Gammaproteobacteria</taxon>
        <taxon>Acidiferrobacterales</taxon>
        <taxon>Acidiferrobacteraceae</taxon>
        <taxon>Sulfurifustis</taxon>
    </lineage>
</organism>
<dbReference type="NCBIfam" id="TIGR02273">
    <property type="entry name" value="16S_RimM"/>
    <property type="match status" value="1"/>
</dbReference>
<evidence type="ECO:0000256" key="1">
    <source>
        <dbReference type="ARBA" id="ARBA00022490"/>
    </source>
</evidence>
<dbReference type="HAMAP" id="MF_00014">
    <property type="entry name" value="Ribosome_mat_RimM"/>
    <property type="match status" value="1"/>
</dbReference>
<keyword evidence="2 5" id="KW-0690">Ribosome biogenesis</keyword>
<comment type="domain">
    <text evidence="5">The PRC barrel domain binds ribosomal protein uS19.</text>
</comment>
<dbReference type="AlphaFoldDB" id="A0A1B4V5Y8"/>
<evidence type="ECO:0000256" key="3">
    <source>
        <dbReference type="ARBA" id="ARBA00022552"/>
    </source>
</evidence>
<dbReference type="InterPro" id="IPR011961">
    <property type="entry name" value="RimM"/>
</dbReference>
<dbReference type="SUPFAM" id="SSF50447">
    <property type="entry name" value="Translation proteins"/>
    <property type="match status" value="1"/>
</dbReference>
<comment type="similarity">
    <text evidence="5">Belongs to the RimM family.</text>
</comment>
<dbReference type="Proteomes" id="UP000218899">
    <property type="component" value="Chromosome"/>
</dbReference>
<proteinExistence type="inferred from homology"/>
<dbReference type="Pfam" id="PF01782">
    <property type="entry name" value="RimM"/>
    <property type="match status" value="1"/>
</dbReference>
<sequence length="169" mass="18828">MSSGPARRIAVGRIVGVYGVRGWVRVHSHTRPREAILDYSPWLIERDGRWEAREVEEGRIHGKGIVARLAGCIDREQAAGLIGAEVAVERARLPQTAASEYYWADLEGLRVVNLEGHELGTVSHLFETGANDVMVLRGERERLIPFAKPVVQRVALDEGVIVVDWDVED</sequence>
<protein>
    <recommendedName>
        <fullName evidence="5">Ribosome maturation factor RimM</fullName>
    </recommendedName>
</protein>
<evidence type="ECO:0000259" key="6">
    <source>
        <dbReference type="Pfam" id="PF01782"/>
    </source>
</evidence>
<gene>
    <name evidence="5" type="primary">rimM</name>
    <name evidence="8" type="ORF">SVA_2378</name>
</gene>
<keyword evidence="9" id="KW-1185">Reference proteome</keyword>
<evidence type="ECO:0000256" key="4">
    <source>
        <dbReference type="ARBA" id="ARBA00023186"/>
    </source>
</evidence>
<dbReference type="KEGG" id="sva:SVA_2378"/>
<dbReference type="PANTHER" id="PTHR33692:SF1">
    <property type="entry name" value="RIBOSOME MATURATION FACTOR RIMM"/>
    <property type="match status" value="1"/>
</dbReference>
<evidence type="ECO:0000256" key="2">
    <source>
        <dbReference type="ARBA" id="ARBA00022517"/>
    </source>
</evidence>
<dbReference type="GO" id="GO:0005840">
    <property type="term" value="C:ribosome"/>
    <property type="evidence" value="ECO:0007669"/>
    <property type="project" value="InterPro"/>
</dbReference>
<dbReference type="OrthoDB" id="9783509at2"/>
<evidence type="ECO:0000256" key="5">
    <source>
        <dbReference type="HAMAP-Rule" id="MF_00014"/>
    </source>
</evidence>
<accession>A0A1B4V5Y8</accession>
<evidence type="ECO:0000313" key="8">
    <source>
        <dbReference type="EMBL" id="BAU48928.1"/>
    </source>
</evidence>
<keyword evidence="3 5" id="KW-0698">rRNA processing</keyword>
<dbReference type="InterPro" id="IPR002676">
    <property type="entry name" value="RimM_N"/>
</dbReference>
<keyword evidence="4 5" id="KW-0143">Chaperone</keyword>
<feature type="domain" description="RimM N-terminal" evidence="6">
    <location>
        <begin position="11"/>
        <end position="91"/>
    </location>
</feature>
<dbReference type="GO" id="GO:0006364">
    <property type="term" value="P:rRNA processing"/>
    <property type="evidence" value="ECO:0007669"/>
    <property type="project" value="UniProtKB-UniRule"/>
</dbReference>
<dbReference type="PANTHER" id="PTHR33692">
    <property type="entry name" value="RIBOSOME MATURATION FACTOR RIMM"/>
    <property type="match status" value="1"/>
</dbReference>
<dbReference type="InterPro" id="IPR036976">
    <property type="entry name" value="RimM_N_sf"/>
</dbReference>
<feature type="domain" description="Ribosome maturation factor RimM PRC barrel" evidence="7">
    <location>
        <begin position="103"/>
        <end position="166"/>
    </location>
</feature>
<dbReference type="Gene3D" id="2.40.30.60">
    <property type="entry name" value="RimM"/>
    <property type="match status" value="1"/>
</dbReference>
<comment type="subunit">
    <text evidence="5">Binds ribosomal protein uS19.</text>
</comment>
<dbReference type="Pfam" id="PF24986">
    <property type="entry name" value="PRC_RimM"/>
    <property type="match status" value="1"/>
</dbReference>
<comment type="function">
    <text evidence="5">An accessory protein needed during the final step in the assembly of 30S ribosomal subunit, possibly for assembly of the head region. Essential for efficient processing of 16S rRNA. May be needed both before and after RbfA during the maturation of 16S rRNA. It has affinity for free ribosomal 30S subunits but not for 70S ribosomes.</text>
</comment>
<evidence type="ECO:0000259" key="7">
    <source>
        <dbReference type="Pfam" id="PF24986"/>
    </source>
</evidence>
<dbReference type="SUPFAM" id="SSF50346">
    <property type="entry name" value="PRC-barrel domain"/>
    <property type="match status" value="1"/>
</dbReference>
<dbReference type="EMBL" id="AP014936">
    <property type="protein sequence ID" value="BAU48928.1"/>
    <property type="molecule type" value="Genomic_DNA"/>
</dbReference>
<dbReference type="InterPro" id="IPR011033">
    <property type="entry name" value="PRC_barrel-like_sf"/>
</dbReference>